<dbReference type="GO" id="GO:0046872">
    <property type="term" value="F:metal ion binding"/>
    <property type="evidence" value="ECO:0007669"/>
    <property type="project" value="UniProtKB-KW"/>
</dbReference>
<keyword evidence="5" id="KW-0472">Membrane</keyword>
<feature type="region of interest" description="Disordered" evidence="4">
    <location>
        <begin position="357"/>
        <end position="395"/>
    </location>
</feature>
<comment type="cofactor">
    <cofactor evidence="3">
        <name>a divalent metal cation</name>
        <dbReference type="ChEBI" id="CHEBI:60240"/>
    </cofactor>
    <text evidence="3">Binds 2 divalent metal cations per subunit. Site 1 may preferentially bind zinc ions, while site 2 has a preference for magnesium and/or manganese ions.</text>
</comment>
<evidence type="ECO:0000256" key="3">
    <source>
        <dbReference type="RuleBase" id="RU363067"/>
    </source>
</evidence>
<dbReference type="CDD" id="cd07302">
    <property type="entry name" value="CHD"/>
    <property type="match status" value="1"/>
</dbReference>
<feature type="binding site" evidence="2">
    <location>
        <position position="247"/>
    </location>
    <ligand>
        <name>Zn(2+)</name>
        <dbReference type="ChEBI" id="CHEBI:29105"/>
        <label>1</label>
    </ligand>
</feature>
<sequence>MLSSGSDASDGHTAAVGWARLAVMRGTESFMRRGFGPSADFESEKEAFGRAFSFMSGYSDIKWPLYPTVHQQCTTLRTDAFMHACFEGGKPELKDDKGKDQEENDEAKNKRPRDLRIPLLNLERAREYVPPASPTEKTASDSEMLIISELPNIGQPDFSFSPVLEREMVEKIFRELGLFDNFPLDVKKVRAFTNAMVMRYQPNPYHNFRHACDVLHAVYLILTLVDGRKKLSHLEVFALALAALCHDVDHPGLTNAFLVATYDPLALRYNDRAVLESHHAATCFITMRGNDSLNLLAGLSEEEQRHMRKLMIVLILATDMGEHARILREVGERVQDLRPFEQSPFYTPPGCLSPILRDAESSSSGNTTAGAKSSDAPPSPKRLPDKVYKNPLSPSPPIQSTSDVMLLIQLIIKCADISNVVKPFFLSKRWAALLLLEWFRQGEIEKQLGLPISKFMDREDPSTLMAMTCGCIDYIAKPMYEVMTKLLPRMHENVLVNLNLNRQMWSTFSTNGRRASETAQQILGPFAPPPIPKGEAVQEGYQQDHSKLEGKLVATFSGQYVSSDVPSRKLESSPSAKSLGSVSEDSEETVENVEDSPILSVTDRSSEFSRLGSEAGSSVKTSPQFLSRAGTEAPSSPQSPLQASQEQRGSPSPGVQYRLSPRGPGSPSVPVTQISGNPESPGYRETYGPGGSQPAAMEVPFVQKSPHEPVAVDVDVATSQQSADVIAPLSKPQALQVKQPVVPTVSRGVHFDDSELTASERSELSSSIQSGSSPDLALRVSFVAINPDSDSVKVLIEQSDPLSTATIEQRDPDSPRMTGLEPFLEEVAASSSESKAEPETEDEYNQRYEAPLSLLFGAPTREELMLPAKIGKDKNASLVSALLPGANNLVNDRKQNAWEQMAFRSPSEQAASRGSILTTVPSFANSDGDLEKSSSLRKGPPPGFWEALRTHPRVNRLNRALESKTWNALLIVATLVALFADDVVKGFLPKHADVYESHILTACLSLFLAESALLCIFRDRYFFSFFFWLDMLGSVSLVPLVIGITAQNLVIARTGRAAKTVTRFSKTLQASHIQQQIVHHIPVLRVFKFFGFKRDSTLESPDYEEEEKFLSKPSQLWSRLAELTSQKLILGVLIIMILTPYFNNSEKDLAPLVSLDPLDDYLIGSPNFNLTVERVINMTKRHGYNLLYLGVKASCRSIKEGGYSYCLGIDVAGVEKYQQILPNVDEEPDGRQAAQEEFRPTELISVTSDSSRAQAYYSIKKKSRFKYGMNIAMTVLILLLLAAWCFFLSRDSNRLLIQPIERMVQFVKELAEDPVSFAGKTVVKPTGDSSKIMETFYVEAALVKIASLTKVALGDAGMDILSVNLKGSEFNHATECLQEDVMMFVNRIADVVHNKVVLHSGFPNKNIGDAFLIVWKKTVSDNTNKSRATSFADRALRAFLDIIQSIETSQSLAEFAKHPAIQKRMPGKLQTFVFKRFSCVSLDYVGPPMEGIWVVRAIGSAHKVDPSYLSPHVNMASRLEAATKQYGVMLLISETVIAHLTKSTLRDSCRKLDRVTVKGSQDPMVLYTFDIPLFQQDLRGNPQEYRDIFEEAVDSYIDGDWDIALERLQECQTLWPTDKPATVLLTFMASHNNIAPENWAGFRELTEK</sequence>
<evidence type="ECO:0000256" key="2">
    <source>
        <dbReference type="PIRSR" id="PIRSR623088-3"/>
    </source>
</evidence>
<dbReference type="InterPro" id="IPR023174">
    <property type="entry name" value="PDEase_CS"/>
</dbReference>
<dbReference type="EMBL" id="LVLJ01003810">
    <property type="protein sequence ID" value="OAE19611.1"/>
    <property type="molecule type" value="Genomic_DNA"/>
</dbReference>
<dbReference type="Proteomes" id="UP000077202">
    <property type="component" value="Unassembled WGS sequence"/>
</dbReference>
<evidence type="ECO:0000313" key="8">
    <source>
        <dbReference type="Proteomes" id="UP000077202"/>
    </source>
</evidence>
<feature type="transmembrane region" description="Helical" evidence="5">
    <location>
        <begin position="1267"/>
        <end position="1289"/>
    </location>
</feature>
<dbReference type="InterPro" id="IPR029787">
    <property type="entry name" value="Nucleotide_cyclase"/>
</dbReference>
<feature type="compositionally biased region" description="Polar residues" evidence="4">
    <location>
        <begin position="572"/>
        <end position="583"/>
    </location>
</feature>
<proteinExistence type="inferred from homology"/>
<comment type="similarity">
    <text evidence="3">Belongs to the cyclic nucleotide phosphodiesterase family.</text>
</comment>
<evidence type="ECO:0000256" key="4">
    <source>
        <dbReference type="SAM" id="MobiDB-lite"/>
    </source>
</evidence>
<dbReference type="Pfam" id="PF00233">
    <property type="entry name" value="PDEase_I"/>
    <property type="match status" value="1"/>
</dbReference>
<feature type="region of interest" description="Disordered" evidence="4">
    <location>
        <begin position="91"/>
        <end position="114"/>
    </location>
</feature>
<dbReference type="Gene3D" id="1.10.1300.10">
    <property type="entry name" value="3'5'-cyclic nucleotide phosphodiesterase, catalytic domain"/>
    <property type="match status" value="1"/>
</dbReference>
<dbReference type="InterPro" id="IPR002073">
    <property type="entry name" value="PDEase_catalytic_dom"/>
</dbReference>
<dbReference type="Gene3D" id="3.30.70.1230">
    <property type="entry name" value="Nucleotide cyclase"/>
    <property type="match status" value="1"/>
</dbReference>
<dbReference type="GO" id="GO:0004114">
    <property type="term" value="F:3',5'-cyclic-nucleotide phosphodiesterase activity"/>
    <property type="evidence" value="ECO:0007669"/>
    <property type="project" value="InterPro"/>
</dbReference>
<keyword evidence="8" id="KW-1185">Reference proteome</keyword>
<feature type="compositionally biased region" description="Basic and acidic residues" evidence="4">
    <location>
        <begin position="753"/>
        <end position="763"/>
    </location>
</feature>
<feature type="compositionally biased region" description="Low complexity" evidence="4">
    <location>
        <begin position="764"/>
        <end position="773"/>
    </location>
</feature>
<evidence type="ECO:0000256" key="1">
    <source>
        <dbReference type="PIRSR" id="PIRSR623088-1"/>
    </source>
</evidence>
<reference evidence="7" key="1">
    <citation type="submission" date="2016-03" db="EMBL/GenBank/DDBJ databases">
        <title>Mechanisms controlling the formation of the plant cell surface in tip-growing cells are functionally conserved among land plants.</title>
        <authorList>
            <person name="Honkanen S."/>
            <person name="Jones V.A."/>
            <person name="Morieri G."/>
            <person name="Champion C."/>
            <person name="Hetherington A.J."/>
            <person name="Kelly S."/>
            <person name="Saint-Marcoux D."/>
            <person name="Proust H."/>
            <person name="Prescott H."/>
            <person name="Dolan L."/>
        </authorList>
    </citation>
    <scope>NUCLEOTIDE SEQUENCE [LARGE SCALE GENOMIC DNA]</scope>
    <source>
        <tissue evidence="7">Whole gametophyte</tissue>
    </source>
</reference>
<keyword evidence="2 3" id="KW-0479">Metal-binding</keyword>
<dbReference type="PANTHER" id="PTHR43336:SF3">
    <property type="entry name" value="GUANYLATE CYCLASE DOMAIN-CONTAINING PROTEIN"/>
    <property type="match status" value="1"/>
</dbReference>
<evidence type="ECO:0000259" key="6">
    <source>
        <dbReference type="PROSITE" id="PS51845"/>
    </source>
</evidence>
<dbReference type="EC" id="3.1.4.-" evidence="3"/>
<dbReference type="InterPro" id="IPR001054">
    <property type="entry name" value="A/G_cyclase"/>
</dbReference>
<dbReference type="CDD" id="cd00077">
    <property type="entry name" value="HDc"/>
    <property type="match status" value="1"/>
</dbReference>
<organism evidence="7 8">
    <name type="scientific">Marchantia polymorpha subsp. ruderalis</name>
    <dbReference type="NCBI Taxonomy" id="1480154"/>
    <lineage>
        <taxon>Eukaryota</taxon>
        <taxon>Viridiplantae</taxon>
        <taxon>Streptophyta</taxon>
        <taxon>Embryophyta</taxon>
        <taxon>Marchantiophyta</taxon>
        <taxon>Marchantiopsida</taxon>
        <taxon>Marchantiidae</taxon>
        <taxon>Marchantiales</taxon>
        <taxon>Marchantiaceae</taxon>
        <taxon>Marchantia</taxon>
    </lineage>
</organism>
<keyword evidence="5" id="KW-0812">Transmembrane</keyword>
<dbReference type="SUPFAM" id="SSF55073">
    <property type="entry name" value="Nucleotide cyclase"/>
    <property type="match status" value="1"/>
</dbReference>
<feature type="binding site" evidence="2">
    <location>
        <position position="210"/>
    </location>
    <ligand>
        <name>Zn(2+)</name>
        <dbReference type="ChEBI" id="CHEBI:29105"/>
        <label>1</label>
    </ligand>
</feature>
<feature type="compositionally biased region" description="Low complexity" evidence="4">
    <location>
        <begin position="660"/>
        <end position="671"/>
    </location>
</feature>
<comment type="caution">
    <text evidence="7">The sequence shown here is derived from an EMBL/GenBank/DDBJ whole genome shotgun (WGS) entry which is preliminary data.</text>
</comment>
<feature type="compositionally biased region" description="Polar residues" evidence="4">
    <location>
        <begin position="615"/>
        <end position="625"/>
    </location>
</feature>
<accession>A0A176VH12</accession>
<feature type="domain" description="PDEase" evidence="6">
    <location>
        <begin position="124"/>
        <end position="512"/>
    </location>
</feature>
<feature type="binding site" evidence="2">
    <location>
        <position position="247"/>
    </location>
    <ligand>
        <name>Zn(2+)</name>
        <dbReference type="ChEBI" id="CHEBI:29105"/>
        <label>2</label>
    </ligand>
</feature>
<keyword evidence="3" id="KW-0378">Hydrolase</keyword>
<feature type="transmembrane region" description="Helical" evidence="5">
    <location>
        <begin position="1025"/>
        <end position="1046"/>
    </location>
</feature>
<gene>
    <name evidence="7" type="ORF">AXG93_3756s1170</name>
</gene>
<keyword evidence="5" id="KW-1133">Transmembrane helix</keyword>
<evidence type="ECO:0000256" key="5">
    <source>
        <dbReference type="SAM" id="Phobius"/>
    </source>
</evidence>
<evidence type="ECO:0000313" key="7">
    <source>
        <dbReference type="EMBL" id="OAE19611.1"/>
    </source>
</evidence>
<dbReference type="InterPro" id="IPR036971">
    <property type="entry name" value="PDEase_catalytic_dom_sf"/>
</dbReference>
<name>A0A176VH12_MARPO</name>
<feature type="binding site" evidence="2">
    <location>
        <position position="246"/>
    </location>
    <ligand>
        <name>Zn(2+)</name>
        <dbReference type="ChEBI" id="CHEBI:29105"/>
        <label>1</label>
    </ligand>
</feature>
<feature type="compositionally biased region" description="Polar residues" evidence="4">
    <location>
        <begin position="361"/>
        <end position="371"/>
    </location>
</feature>
<dbReference type="GO" id="GO:0009190">
    <property type="term" value="P:cyclic nucleotide biosynthetic process"/>
    <property type="evidence" value="ECO:0007669"/>
    <property type="project" value="InterPro"/>
</dbReference>
<feature type="compositionally biased region" description="Low complexity" evidence="4">
    <location>
        <begin position="632"/>
        <end position="647"/>
    </location>
</feature>
<feature type="compositionally biased region" description="Acidic residues" evidence="4">
    <location>
        <begin position="584"/>
        <end position="594"/>
    </location>
</feature>
<protein>
    <recommendedName>
        <fullName evidence="3">Phosphodiesterase</fullName>
        <ecNumber evidence="3">3.1.4.-</ecNumber>
    </recommendedName>
</protein>
<dbReference type="SUPFAM" id="SSF109604">
    <property type="entry name" value="HD-domain/PDEase-like"/>
    <property type="match status" value="1"/>
</dbReference>
<dbReference type="PROSITE" id="PS00126">
    <property type="entry name" value="PDEASE_I_1"/>
    <property type="match status" value="1"/>
</dbReference>
<dbReference type="SMART" id="SM00471">
    <property type="entry name" value="HDc"/>
    <property type="match status" value="1"/>
</dbReference>
<dbReference type="PRINTS" id="PR00387">
    <property type="entry name" value="PDIESTERASE1"/>
</dbReference>
<feature type="binding site" evidence="2">
    <location>
        <position position="416"/>
    </location>
    <ligand>
        <name>Zn(2+)</name>
        <dbReference type="ChEBI" id="CHEBI:29105"/>
        <label>1</label>
    </ligand>
</feature>
<feature type="region of interest" description="Disordered" evidence="4">
    <location>
        <begin position="753"/>
        <end position="773"/>
    </location>
</feature>
<dbReference type="InterPro" id="IPR023088">
    <property type="entry name" value="PDEase"/>
</dbReference>
<feature type="region of interest" description="Disordered" evidence="4">
    <location>
        <begin position="563"/>
        <end position="696"/>
    </location>
</feature>
<feature type="region of interest" description="Disordered" evidence="4">
    <location>
        <begin position="826"/>
        <end position="845"/>
    </location>
</feature>
<feature type="active site" description="Proton donor" evidence="1">
    <location>
        <position position="206"/>
    </location>
</feature>
<dbReference type="PANTHER" id="PTHR43336">
    <property type="entry name" value="OXYGEN SENSOR HISTIDINE KINASE RESPONSE REGULATOR DEVS/DOSS"/>
    <property type="match status" value="1"/>
</dbReference>
<dbReference type="InterPro" id="IPR003607">
    <property type="entry name" value="HD/PDEase_dom"/>
</dbReference>
<dbReference type="PROSITE" id="PS51845">
    <property type="entry name" value="PDEASE_I_2"/>
    <property type="match status" value="1"/>
</dbReference>
<dbReference type="GO" id="GO:0035556">
    <property type="term" value="P:intracellular signal transduction"/>
    <property type="evidence" value="ECO:0007669"/>
    <property type="project" value="InterPro"/>
</dbReference>